<proteinExistence type="predicted"/>
<dbReference type="EMBL" id="WKJM01000007">
    <property type="protein sequence ID" value="MRX08391.1"/>
    <property type="molecule type" value="Genomic_DNA"/>
</dbReference>
<evidence type="ECO:0000313" key="2">
    <source>
        <dbReference type="Proteomes" id="UP000481037"/>
    </source>
</evidence>
<dbReference type="Pfam" id="PF02635">
    <property type="entry name" value="DsrE"/>
    <property type="match status" value="1"/>
</dbReference>
<dbReference type="SUPFAM" id="SSF75169">
    <property type="entry name" value="DsrEFH-like"/>
    <property type="match status" value="1"/>
</dbReference>
<sequence>MASDIAGKLVVVLERAVTAPEVMSALRYASTAAAMDMAVEVHAVGASVALLRRGAEAGDAAWQAALAQSLELGVEWFACPQALTGHGMTQDDLAGGVAVRGAASLLAAGMAPGGRFMVF</sequence>
<dbReference type="InterPro" id="IPR027396">
    <property type="entry name" value="DsrEFH-like"/>
</dbReference>
<name>A0A6L5QHD0_9BURK</name>
<dbReference type="Proteomes" id="UP000481037">
    <property type="component" value="Unassembled WGS sequence"/>
</dbReference>
<dbReference type="InterPro" id="IPR003787">
    <property type="entry name" value="Sulphur_relay_DsrE/F-like"/>
</dbReference>
<gene>
    <name evidence="1" type="ORF">GJ697_11135</name>
</gene>
<accession>A0A6L5QHD0</accession>
<reference evidence="1 2" key="1">
    <citation type="submission" date="2019-11" db="EMBL/GenBank/DDBJ databases">
        <title>Novel species isolated from a subtropical stream in China.</title>
        <authorList>
            <person name="Lu H."/>
        </authorList>
    </citation>
    <scope>NUCLEOTIDE SEQUENCE [LARGE SCALE GENOMIC DNA]</scope>
    <source>
        <strain evidence="1 2">FT25W</strain>
    </source>
</reference>
<dbReference type="RefSeq" id="WP_154364913.1">
    <property type="nucleotide sequence ID" value="NZ_WKJM01000007.1"/>
</dbReference>
<organism evidence="1 2">
    <name type="scientific">Duganella alba</name>
    <dbReference type="NCBI Taxonomy" id="2666081"/>
    <lineage>
        <taxon>Bacteria</taxon>
        <taxon>Pseudomonadati</taxon>
        <taxon>Pseudomonadota</taxon>
        <taxon>Betaproteobacteria</taxon>
        <taxon>Burkholderiales</taxon>
        <taxon>Oxalobacteraceae</taxon>
        <taxon>Telluria group</taxon>
        <taxon>Duganella</taxon>
    </lineage>
</organism>
<protein>
    <submittedName>
        <fullName evidence="1">Uncharacterized protein</fullName>
    </submittedName>
</protein>
<evidence type="ECO:0000313" key="1">
    <source>
        <dbReference type="EMBL" id="MRX08391.1"/>
    </source>
</evidence>
<keyword evidence="2" id="KW-1185">Reference proteome</keyword>
<dbReference type="AlphaFoldDB" id="A0A6L5QHD0"/>
<comment type="caution">
    <text evidence="1">The sequence shown here is derived from an EMBL/GenBank/DDBJ whole genome shotgun (WGS) entry which is preliminary data.</text>
</comment>
<dbReference type="Gene3D" id="3.40.1260.10">
    <property type="entry name" value="DsrEFH-like"/>
    <property type="match status" value="1"/>
</dbReference>